<feature type="region of interest" description="Disordered" evidence="1">
    <location>
        <begin position="429"/>
        <end position="478"/>
    </location>
</feature>
<evidence type="ECO:0000313" key="3">
    <source>
        <dbReference type="EMBL" id="KAK8065648.1"/>
    </source>
</evidence>
<feature type="compositionally biased region" description="Polar residues" evidence="1">
    <location>
        <begin position="70"/>
        <end position="86"/>
    </location>
</feature>
<feature type="compositionally biased region" description="Polar residues" evidence="1">
    <location>
        <begin position="193"/>
        <end position="206"/>
    </location>
</feature>
<dbReference type="InterPro" id="IPR046497">
    <property type="entry name" value="DUF6590"/>
</dbReference>
<feature type="domain" description="DUF6590" evidence="2">
    <location>
        <begin position="346"/>
        <end position="418"/>
    </location>
</feature>
<organism evidence="3 4">
    <name type="scientific">Apiospora hydei</name>
    <dbReference type="NCBI Taxonomy" id="1337664"/>
    <lineage>
        <taxon>Eukaryota</taxon>
        <taxon>Fungi</taxon>
        <taxon>Dikarya</taxon>
        <taxon>Ascomycota</taxon>
        <taxon>Pezizomycotina</taxon>
        <taxon>Sordariomycetes</taxon>
        <taxon>Xylariomycetidae</taxon>
        <taxon>Amphisphaeriales</taxon>
        <taxon>Apiosporaceae</taxon>
        <taxon>Apiospora</taxon>
    </lineage>
</organism>
<feature type="region of interest" description="Disordered" evidence="1">
    <location>
        <begin position="1"/>
        <end position="243"/>
    </location>
</feature>
<protein>
    <recommendedName>
        <fullName evidence="2">DUF6590 domain-containing protein</fullName>
    </recommendedName>
</protein>
<evidence type="ECO:0000313" key="4">
    <source>
        <dbReference type="Proteomes" id="UP001433268"/>
    </source>
</evidence>
<keyword evidence="4" id="KW-1185">Reference proteome</keyword>
<feature type="compositionally biased region" description="Polar residues" evidence="1">
    <location>
        <begin position="163"/>
        <end position="173"/>
    </location>
</feature>
<feature type="compositionally biased region" description="Low complexity" evidence="1">
    <location>
        <begin position="87"/>
        <end position="106"/>
    </location>
</feature>
<feature type="compositionally biased region" description="Basic residues" evidence="1">
    <location>
        <begin position="440"/>
        <end position="451"/>
    </location>
</feature>
<evidence type="ECO:0000259" key="2">
    <source>
        <dbReference type="Pfam" id="PF20233"/>
    </source>
</evidence>
<accession>A0ABR1V3A2</accession>
<feature type="compositionally biased region" description="Basic and acidic residues" evidence="1">
    <location>
        <begin position="1"/>
        <end position="23"/>
    </location>
</feature>
<feature type="compositionally biased region" description="Polar residues" evidence="1">
    <location>
        <begin position="27"/>
        <end position="39"/>
    </location>
</feature>
<proteinExistence type="predicted"/>
<dbReference type="RefSeq" id="XP_066662401.1">
    <property type="nucleotide sequence ID" value="XM_066816709.1"/>
</dbReference>
<gene>
    <name evidence="3" type="ORF">PG997_012395</name>
</gene>
<evidence type="ECO:0000256" key="1">
    <source>
        <dbReference type="SAM" id="MobiDB-lite"/>
    </source>
</evidence>
<dbReference type="EMBL" id="JAQQWN010000009">
    <property type="protein sequence ID" value="KAK8065648.1"/>
    <property type="molecule type" value="Genomic_DNA"/>
</dbReference>
<dbReference type="Pfam" id="PF20233">
    <property type="entry name" value="DUF6590"/>
    <property type="match status" value="1"/>
</dbReference>
<feature type="compositionally biased region" description="Polar residues" evidence="1">
    <location>
        <begin position="114"/>
        <end position="141"/>
    </location>
</feature>
<feature type="compositionally biased region" description="Acidic residues" evidence="1">
    <location>
        <begin position="216"/>
        <end position="241"/>
    </location>
</feature>
<sequence>MRGRNEKSKHGGNEHREPAHGWHDGNAASSQWNSDTQSVYPPESTPRSSPLDDLSSGIANYHIGGAGPVTDSTYYPSSTDPNQALDYQSSPPSSYSNASYSYGSPPGHMPDDISMTQPYGNNTGGNVYSNTDGSWPDNSTYGLAETPQHHGHHGKGKEVSYDEGTTNHSTGTYHGQGAYTAGASSGMGLASESGGTSASAHYNYQPNGFEAMGGMADEESDDEEDNGAEDEEDEGEDEGAYYDDGGLAQAMEDSRRGAYYGHDPGAGSSTAASAYAPGESYSPVDLQLRADNFQLPSLPSTMPNIGPLEAEEDSSMGLDARSFSVVPSYYYQPGSIALTTVPVCVQPGVHGIIYSQGRRPGKVTGEKDLGYRPVSCTMYPHEALVKESRVNYSKLVTIEHNVEVKFIGTITEGDFAIVQDAVDDCWRKKNRQANRDSKSKSKSSKHSKSKSSKTESESKHKSSSSKTSSDKKHSKRSH</sequence>
<comment type="caution">
    <text evidence="3">The sequence shown here is derived from an EMBL/GenBank/DDBJ whole genome shotgun (WGS) entry which is preliminary data.</text>
</comment>
<reference evidence="3 4" key="1">
    <citation type="submission" date="2023-01" db="EMBL/GenBank/DDBJ databases">
        <title>Analysis of 21 Apiospora genomes using comparative genomics revels a genus with tremendous synthesis potential of carbohydrate active enzymes and secondary metabolites.</title>
        <authorList>
            <person name="Sorensen T."/>
        </authorList>
    </citation>
    <scope>NUCLEOTIDE SEQUENCE [LARGE SCALE GENOMIC DNA]</scope>
    <source>
        <strain evidence="3 4">CBS 114990</strain>
    </source>
</reference>
<dbReference type="Proteomes" id="UP001433268">
    <property type="component" value="Unassembled WGS sequence"/>
</dbReference>
<feature type="region of interest" description="Disordered" evidence="1">
    <location>
        <begin position="295"/>
        <end position="314"/>
    </location>
</feature>
<dbReference type="GeneID" id="92049769"/>
<name>A0ABR1V3A2_9PEZI</name>